<feature type="domain" description="Major facilitator superfamily (MFS) profile" evidence="7">
    <location>
        <begin position="227"/>
        <end position="425"/>
    </location>
</feature>
<dbReference type="PANTHER" id="PTHR23513">
    <property type="entry name" value="INTEGRAL MEMBRANE EFFLUX PROTEIN-RELATED"/>
    <property type="match status" value="1"/>
</dbReference>
<protein>
    <submittedName>
        <fullName evidence="8">MFS transporter</fullName>
    </submittedName>
</protein>
<feature type="transmembrane region" description="Helical" evidence="6">
    <location>
        <begin position="112"/>
        <end position="139"/>
    </location>
</feature>
<gene>
    <name evidence="8" type="ORF">Ahu01nite_069830</name>
</gene>
<feature type="transmembrane region" description="Helical" evidence="6">
    <location>
        <begin position="294"/>
        <end position="313"/>
    </location>
</feature>
<keyword evidence="4 6" id="KW-1133">Transmembrane helix</keyword>
<dbReference type="Pfam" id="PF07690">
    <property type="entry name" value="MFS_1"/>
    <property type="match status" value="1"/>
</dbReference>
<dbReference type="Gene3D" id="1.20.1250.20">
    <property type="entry name" value="MFS general substrate transporter like domains"/>
    <property type="match status" value="1"/>
</dbReference>
<evidence type="ECO:0000313" key="9">
    <source>
        <dbReference type="Proteomes" id="UP000603200"/>
    </source>
</evidence>
<feature type="transmembrane region" description="Helical" evidence="6">
    <location>
        <begin position="83"/>
        <end position="106"/>
    </location>
</feature>
<evidence type="ECO:0000256" key="5">
    <source>
        <dbReference type="ARBA" id="ARBA00023136"/>
    </source>
</evidence>
<evidence type="ECO:0000256" key="1">
    <source>
        <dbReference type="ARBA" id="ARBA00004651"/>
    </source>
</evidence>
<evidence type="ECO:0000259" key="7">
    <source>
        <dbReference type="PROSITE" id="PS50850"/>
    </source>
</evidence>
<keyword evidence="5 6" id="KW-0472">Membrane</keyword>
<keyword evidence="3 6" id="KW-0812">Transmembrane</keyword>
<feature type="transmembrane region" description="Helical" evidence="6">
    <location>
        <begin position="259"/>
        <end position="282"/>
    </location>
</feature>
<proteinExistence type="predicted"/>
<dbReference type="RefSeq" id="WP_203840929.1">
    <property type="nucleotide sequence ID" value="NZ_BAAATV010000003.1"/>
</dbReference>
<dbReference type="PROSITE" id="PS50850">
    <property type="entry name" value="MFS"/>
    <property type="match status" value="1"/>
</dbReference>
<evidence type="ECO:0000313" key="8">
    <source>
        <dbReference type="EMBL" id="GIE23881.1"/>
    </source>
</evidence>
<dbReference type="InterPro" id="IPR011701">
    <property type="entry name" value="MFS"/>
</dbReference>
<evidence type="ECO:0000256" key="6">
    <source>
        <dbReference type="SAM" id="Phobius"/>
    </source>
</evidence>
<accession>A0ABQ3ZZ69</accession>
<dbReference type="InterPro" id="IPR020846">
    <property type="entry name" value="MFS_dom"/>
</dbReference>
<reference evidence="8 9" key="1">
    <citation type="submission" date="2021-01" db="EMBL/GenBank/DDBJ databases">
        <title>Whole genome shotgun sequence of Actinoplanes humidus NBRC 14915.</title>
        <authorList>
            <person name="Komaki H."/>
            <person name="Tamura T."/>
        </authorList>
    </citation>
    <scope>NUCLEOTIDE SEQUENCE [LARGE SCALE GENOMIC DNA]</scope>
    <source>
        <strain evidence="8 9">NBRC 14915</strain>
    </source>
</reference>
<keyword evidence="2" id="KW-1003">Cell membrane</keyword>
<dbReference type="SUPFAM" id="SSF103473">
    <property type="entry name" value="MFS general substrate transporter"/>
    <property type="match status" value="1"/>
</dbReference>
<feature type="transmembrane region" description="Helical" evidence="6">
    <location>
        <begin position="30"/>
        <end position="50"/>
    </location>
</feature>
<evidence type="ECO:0000256" key="4">
    <source>
        <dbReference type="ARBA" id="ARBA00022989"/>
    </source>
</evidence>
<dbReference type="Proteomes" id="UP000603200">
    <property type="component" value="Unassembled WGS sequence"/>
</dbReference>
<dbReference type="PANTHER" id="PTHR23513:SF6">
    <property type="entry name" value="MAJOR FACILITATOR SUPERFAMILY ASSOCIATED DOMAIN-CONTAINING PROTEIN"/>
    <property type="match status" value="1"/>
</dbReference>
<feature type="transmembrane region" description="Helical" evidence="6">
    <location>
        <begin position="226"/>
        <end position="253"/>
    </location>
</feature>
<name>A0ABQ3ZZ69_9ACTN</name>
<dbReference type="InterPro" id="IPR036259">
    <property type="entry name" value="MFS_trans_sf"/>
</dbReference>
<dbReference type="EMBL" id="BOMN01000100">
    <property type="protein sequence ID" value="GIE23881.1"/>
    <property type="molecule type" value="Genomic_DNA"/>
</dbReference>
<feature type="transmembrane region" description="Helical" evidence="6">
    <location>
        <begin position="319"/>
        <end position="339"/>
    </location>
</feature>
<feature type="transmembrane region" description="Helical" evidence="6">
    <location>
        <begin position="385"/>
        <end position="404"/>
    </location>
</feature>
<dbReference type="CDD" id="cd06173">
    <property type="entry name" value="MFS_MefA_like"/>
    <property type="match status" value="1"/>
</dbReference>
<evidence type="ECO:0000256" key="2">
    <source>
        <dbReference type="ARBA" id="ARBA00022475"/>
    </source>
</evidence>
<keyword evidence="9" id="KW-1185">Reference proteome</keyword>
<organism evidence="8 9">
    <name type="scientific">Winogradskya humida</name>
    <dbReference type="NCBI Taxonomy" id="113566"/>
    <lineage>
        <taxon>Bacteria</taxon>
        <taxon>Bacillati</taxon>
        <taxon>Actinomycetota</taxon>
        <taxon>Actinomycetes</taxon>
        <taxon>Micromonosporales</taxon>
        <taxon>Micromonosporaceae</taxon>
        <taxon>Winogradskya</taxon>
    </lineage>
</organism>
<sequence>MPVDTPEADVEVLRIPGFRRLWIANAFRDVGAEVAAFALPITAALLLHAHPIQMSLLTAGSRIGYPLLGLPAGVWVDRWDKRAVLIGADLGFLLALASIPIAYMAGVLSLPLLVAVTAVTSVCGVFFDIGHSSVLPLLLPRTRVADANARLQTTDQTVRAVAPSVAGALAQTIAAPLLYAVTATSHLLSLLFLTRLRPAPVPVAARQHRHFRREVADGLSTVIRHPLLRLLCLQAALNNIGAGILLTLMPLFLLRIIGIPAWLFGVLTTVGAVSGVLASLVGPRLRRRYGEIRMTVIFSALFPLGVLAAPLAAVFPRAAVPLAATAEILINFVAVGRSISTAGLRARVTPTTHMGRVSAAYGVVSQGATPIGALLAGLIASTWSITGGLWIGVAEMAVPALLLLRSPLRTRRTLPAEWEARDDSA</sequence>
<evidence type="ECO:0000256" key="3">
    <source>
        <dbReference type="ARBA" id="ARBA00022692"/>
    </source>
</evidence>
<comment type="caution">
    <text evidence="8">The sequence shown here is derived from an EMBL/GenBank/DDBJ whole genome shotgun (WGS) entry which is preliminary data.</text>
</comment>
<comment type="subcellular location">
    <subcellularLocation>
        <location evidence="1">Cell membrane</location>
        <topology evidence="1">Multi-pass membrane protein</topology>
    </subcellularLocation>
</comment>
<feature type="transmembrane region" description="Helical" evidence="6">
    <location>
        <begin position="359"/>
        <end position="379"/>
    </location>
</feature>